<evidence type="ECO:0000256" key="3">
    <source>
        <dbReference type="ARBA" id="ARBA00023002"/>
    </source>
</evidence>
<sequence>MQDSIGGLQILHRDQWVDVPPVRGALVANIGDLMQVGNCNDKFISVEHRVLAQSVGPRISVASFFTPSMRAAAKPFAPIKEILSDENPAVYKEFMFGEYCTLYKTKFQEATSALPHYKIR</sequence>
<dbReference type="PANTHER" id="PTHR10209">
    <property type="entry name" value="OXIDOREDUCTASE, 2OG-FE II OXYGENASE FAMILY PROTEIN"/>
    <property type="match status" value="1"/>
</dbReference>
<organism evidence="6 7">
    <name type="scientific">Salvia divinorum</name>
    <name type="common">Maria pastora</name>
    <name type="synonym">Diviner's sage</name>
    <dbReference type="NCBI Taxonomy" id="28513"/>
    <lineage>
        <taxon>Eukaryota</taxon>
        <taxon>Viridiplantae</taxon>
        <taxon>Streptophyta</taxon>
        <taxon>Embryophyta</taxon>
        <taxon>Tracheophyta</taxon>
        <taxon>Spermatophyta</taxon>
        <taxon>Magnoliopsida</taxon>
        <taxon>eudicotyledons</taxon>
        <taxon>Gunneridae</taxon>
        <taxon>Pentapetalae</taxon>
        <taxon>asterids</taxon>
        <taxon>lamiids</taxon>
        <taxon>Lamiales</taxon>
        <taxon>Lamiaceae</taxon>
        <taxon>Nepetoideae</taxon>
        <taxon>Mentheae</taxon>
        <taxon>Salviinae</taxon>
        <taxon>Salvia</taxon>
        <taxon>Salvia subgen. Calosphace</taxon>
    </lineage>
</organism>
<dbReference type="SUPFAM" id="SSF51197">
    <property type="entry name" value="Clavaminate synthase-like"/>
    <property type="match status" value="1"/>
</dbReference>
<accession>A0ABD1G9K4</accession>
<dbReference type="Gene3D" id="2.60.120.330">
    <property type="entry name" value="B-lactam Antibiotic, Isopenicillin N Synthase, Chain"/>
    <property type="match status" value="1"/>
</dbReference>
<feature type="domain" description="Fe2OG dioxygenase" evidence="5">
    <location>
        <begin position="1"/>
        <end position="67"/>
    </location>
</feature>
<dbReference type="AlphaFoldDB" id="A0ABD1G9K4"/>
<keyword evidence="2" id="KW-0479">Metal-binding</keyword>
<evidence type="ECO:0000256" key="2">
    <source>
        <dbReference type="ARBA" id="ARBA00022723"/>
    </source>
</evidence>
<dbReference type="InterPro" id="IPR027443">
    <property type="entry name" value="IPNS-like_sf"/>
</dbReference>
<keyword evidence="7" id="KW-1185">Reference proteome</keyword>
<evidence type="ECO:0000256" key="1">
    <source>
        <dbReference type="ARBA" id="ARBA00008056"/>
    </source>
</evidence>
<protein>
    <recommendedName>
        <fullName evidence="5">Fe2OG dioxygenase domain-containing protein</fullName>
    </recommendedName>
</protein>
<gene>
    <name evidence="6" type="ORF">AAHA92_24126</name>
</gene>
<dbReference type="Pfam" id="PF03171">
    <property type="entry name" value="2OG-FeII_Oxy"/>
    <property type="match status" value="1"/>
</dbReference>
<dbReference type="Proteomes" id="UP001567538">
    <property type="component" value="Unassembled WGS sequence"/>
</dbReference>
<evidence type="ECO:0000313" key="7">
    <source>
        <dbReference type="Proteomes" id="UP001567538"/>
    </source>
</evidence>
<dbReference type="GO" id="GO:0046872">
    <property type="term" value="F:metal ion binding"/>
    <property type="evidence" value="ECO:0007669"/>
    <property type="project" value="UniProtKB-KW"/>
</dbReference>
<reference evidence="6 7" key="1">
    <citation type="submission" date="2024-06" db="EMBL/GenBank/DDBJ databases">
        <title>A chromosome level genome sequence of Diviner's sage (Salvia divinorum).</title>
        <authorList>
            <person name="Ford S.A."/>
            <person name="Ro D.-K."/>
            <person name="Ness R.W."/>
            <person name="Phillips M.A."/>
        </authorList>
    </citation>
    <scope>NUCLEOTIDE SEQUENCE [LARGE SCALE GENOMIC DNA]</scope>
    <source>
        <strain evidence="6">SAF-2024a</strain>
        <tissue evidence="6">Leaf</tissue>
    </source>
</reference>
<name>A0ABD1G9K4_SALDI</name>
<comment type="caution">
    <text evidence="6">The sequence shown here is derived from an EMBL/GenBank/DDBJ whole genome shotgun (WGS) entry which is preliminary data.</text>
</comment>
<comment type="similarity">
    <text evidence="1">Belongs to the iron/ascorbate-dependent oxidoreductase family.</text>
</comment>
<evidence type="ECO:0000259" key="5">
    <source>
        <dbReference type="PROSITE" id="PS51471"/>
    </source>
</evidence>
<dbReference type="GO" id="GO:0051213">
    <property type="term" value="F:dioxygenase activity"/>
    <property type="evidence" value="ECO:0007669"/>
    <property type="project" value="UniProtKB-ARBA"/>
</dbReference>
<dbReference type="EMBL" id="JBEAFC010000009">
    <property type="protein sequence ID" value="KAL1539673.1"/>
    <property type="molecule type" value="Genomic_DNA"/>
</dbReference>
<keyword evidence="3" id="KW-0560">Oxidoreductase</keyword>
<evidence type="ECO:0000256" key="4">
    <source>
        <dbReference type="ARBA" id="ARBA00023004"/>
    </source>
</evidence>
<dbReference type="InterPro" id="IPR044861">
    <property type="entry name" value="IPNS-like_FE2OG_OXY"/>
</dbReference>
<dbReference type="PANTHER" id="PTHR10209:SF714">
    <property type="entry name" value="1-AMINOCYCLOPROPANE-1-CARBOXYLATE OXIDASE HOMOLOG 11-RELATED"/>
    <property type="match status" value="1"/>
</dbReference>
<dbReference type="InterPro" id="IPR005123">
    <property type="entry name" value="Oxoglu/Fe-dep_dioxygenase_dom"/>
</dbReference>
<proteinExistence type="inferred from homology"/>
<keyword evidence="4" id="KW-0408">Iron</keyword>
<dbReference type="PROSITE" id="PS51471">
    <property type="entry name" value="FE2OG_OXY"/>
    <property type="match status" value="1"/>
</dbReference>
<evidence type="ECO:0000313" key="6">
    <source>
        <dbReference type="EMBL" id="KAL1539673.1"/>
    </source>
</evidence>